<accession>A0A9X4QLV7</accession>
<protein>
    <submittedName>
        <fullName evidence="1">O-methyltransferase</fullName>
    </submittedName>
</protein>
<proteinExistence type="predicted"/>
<dbReference type="RefSeq" id="WP_277564516.1">
    <property type="nucleotide sequence ID" value="NZ_JAPDHZ010000002.1"/>
</dbReference>
<keyword evidence="2" id="KW-1185">Reference proteome</keyword>
<sequence>MTYEFEVPLARQVDMAFRQMEGELKGMTAGTIVLQVRNDTVGKFGIRHLPVDLAERRTTGDAKPEGLTDGSIGELRKAAVESIKRKTSWTHGEVTYDFGIKHGKLYLSVTFESNYNMANVLFHVNNRKLGKRDRSGEH</sequence>
<organism evidence="1 2">
    <name type="scientific">Cohnella ginsengisoli</name>
    <dbReference type="NCBI Taxonomy" id="425004"/>
    <lineage>
        <taxon>Bacteria</taxon>
        <taxon>Bacillati</taxon>
        <taxon>Bacillota</taxon>
        <taxon>Bacilli</taxon>
        <taxon>Bacillales</taxon>
        <taxon>Paenibacillaceae</taxon>
        <taxon>Cohnella</taxon>
    </lineage>
</organism>
<evidence type="ECO:0000313" key="2">
    <source>
        <dbReference type="Proteomes" id="UP001153387"/>
    </source>
</evidence>
<dbReference type="Proteomes" id="UP001153387">
    <property type="component" value="Unassembled WGS sequence"/>
</dbReference>
<gene>
    <name evidence="1" type="ORF">OMP38_07490</name>
</gene>
<name>A0A9X4QLV7_9BACL</name>
<reference evidence="1 2" key="1">
    <citation type="submission" date="2022-10" db="EMBL/GenBank/DDBJ databases">
        <title>Comparative genomic analysis of Cohnella hashimotonis sp. nov., isolated from the International Space Station.</title>
        <authorList>
            <person name="Simpson A."/>
            <person name="Venkateswaran K."/>
        </authorList>
    </citation>
    <scope>NUCLEOTIDE SEQUENCE [LARGE SCALE GENOMIC DNA]</scope>
    <source>
        <strain evidence="1 2">DSM 18997</strain>
    </source>
</reference>
<dbReference type="AlphaFoldDB" id="A0A9X4QLV7"/>
<evidence type="ECO:0000313" key="1">
    <source>
        <dbReference type="EMBL" id="MDG0790716.1"/>
    </source>
</evidence>
<dbReference type="EMBL" id="JAPDHZ010000002">
    <property type="protein sequence ID" value="MDG0790716.1"/>
    <property type="molecule type" value="Genomic_DNA"/>
</dbReference>
<comment type="caution">
    <text evidence="1">The sequence shown here is derived from an EMBL/GenBank/DDBJ whole genome shotgun (WGS) entry which is preliminary data.</text>
</comment>